<sequence length="1108" mass="120373">MNPSIYRRAILRRAPLAAIALSATMLHAQSSSGAISITVFDAGGAALARATVTVTGTDTGAQLRTMQTNDKGIAEVPLVPPGNYNVVIAAPGFKTLQQKSINVQVGATVTLQPSLQLGEAADSVMVTSQAPLIEDKSQTIQQVIENKELTDIPLNGRNYVQAANYIPGVVPQNAGRDNSFVAYGNDGLQNSFLLDGARNVNYLRGLDNGQRDMVRPPLDALQEFTVQTSNYSAEFGAGAGALLNAITKSGTNRWHGSAYDFIRNKALDARPYFSTAASPKQQLVQNQYGGSFGGRIVRDRLFFSGAYEGRHTKSSSFSQAAVPTALERAGDFSQSKFTVYDPSTTTQVGTNYTRTPFSQNRIPTARINTLGQQLANLFPLPNATSPTDPFTHYYTSYIPSTVDVKNGIGRLDYTLSSKDSFFARYGETLNNTFTGVGLPGAQDPGNTRIDSKGIGAGYTRIITPQLLNELRFSWTTIADDGLGTFARQEFVPGLLDPAITEGWPTFTITGQSTIGSQAVGNSPLHKTSGVWDWADNMSWSHGRHLTKFGGEMMWIRPNTRAASNGRGSLGFTGAFTQLPSSRSNTGYGIADMLLGYANSVNTGSTLSSEERGWYYAGYANDQWNATTNLTLNFGVRYELFTPFYDVNNREANFITDQDSPLYLQYIKSGIDTRLPRALVYADKNNIAPRIGFAYRVPGVKEMTIRGSFGMFYAQDQGLGITSRLSTNPPYNNYGAISQSSDQIHTNTSFQLTASQSIPRPPAVDPVTFTLAPTYTGGITSWVEHMQMGYVEQWSLSAQKQLPWSVLTEINYVGNHGVHLLGRSNVNQPLVNNATTVQSRRPLFNVTQSAVNQIGDWNATQYEGLSARVEKRFSKGIQFRNSITYGRSFGLLSQALDVCDTCTNGDQLQNAYDHASNWGPSDFDIPFRYVLTGLFSVPAGGHAVMNNRLASAVLGGWGLSPIYVWQSGQPLTPTDSTDITNSGQTNRPNQVCNANANAPHTIGQWFNTSCFVAQPQFTFGNTHKGAIRGPGQNQLNLSVQRDFGIPRWEGGNLNFRLEGYNVLNHVQLGNPNVTVGSTAIGTITTTAGTKPTDTSGTQRQVQAAVRLTF</sequence>
<dbReference type="Gene3D" id="2.60.40.1120">
    <property type="entry name" value="Carboxypeptidase-like, regulatory domain"/>
    <property type="match status" value="1"/>
</dbReference>
<dbReference type="PANTHER" id="PTHR30069:SF46">
    <property type="entry name" value="OAR PROTEIN"/>
    <property type="match status" value="1"/>
</dbReference>
<evidence type="ECO:0000259" key="9">
    <source>
        <dbReference type="Pfam" id="PF25183"/>
    </source>
</evidence>
<dbReference type="Pfam" id="PF25183">
    <property type="entry name" value="OMP_b-brl_4"/>
    <property type="match status" value="1"/>
</dbReference>
<evidence type="ECO:0000256" key="5">
    <source>
        <dbReference type="ARBA" id="ARBA00023136"/>
    </source>
</evidence>
<dbReference type="InterPro" id="IPR036942">
    <property type="entry name" value="Beta-barrel_TonB_sf"/>
</dbReference>
<dbReference type="InterPro" id="IPR013784">
    <property type="entry name" value="Carb-bd-like_fold"/>
</dbReference>
<reference evidence="10 11" key="1">
    <citation type="submission" date="2016-10" db="EMBL/GenBank/DDBJ databases">
        <authorList>
            <person name="de Groot N.N."/>
        </authorList>
    </citation>
    <scope>NUCLEOTIDE SEQUENCE [LARGE SCALE GENOMIC DNA]</scope>
    <source>
        <strain evidence="10 11">AB35.6</strain>
    </source>
</reference>
<dbReference type="InterPro" id="IPR039426">
    <property type="entry name" value="TonB-dep_rcpt-like"/>
</dbReference>
<evidence type="ECO:0000256" key="4">
    <source>
        <dbReference type="ARBA" id="ARBA00022692"/>
    </source>
</evidence>
<dbReference type="Proteomes" id="UP000182409">
    <property type="component" value="Unassembled WGS sequence"/>
</dbReference>
<dbReference type="SUPFAM" id="SSF56935">
    <property type="entry name" value="Porins"/>
    <property type="match status" value="1"/>
</dbReference>
<keyword evidence="2" id="KW-0813">Transport</keyword>
<dbReference type="SUPFAM" id="SSF49452">
    <property type="entry name" value="Starch-binding domain-like"/>
    <property type="match status" value="1"/>
</dbReference>
<dbReference type="GO" id="GO:0030246">
    <property type="term" value="F:carbohydrate binding"/>
    <property type="evidence" value="ECO:0007669"/>
    <property type="project" value="InterPro"/>
</dbReference>
<dbReference type="Pfam" id="PF13620">
    <property type="entry name" value="CarboxypepD_reg"/>
    <property type="match status" value="1"/>
</dbReference>
<evidence type="ECO:0000256" key="2">
    <source>
        <dbReference type="ARBA" id="ARBA00022448"/>
    </source>
</evidence>
<dbReference type="InterPro" id="IPR037066">
    <property type="entry name" value="Plug_dom_sf"/>
</dbReference>
<feature type="domain" description="TonB-dependent receptor plug" evidence="8">
    <location>
        <begin position="140"/>
        <end position="240"/>
    </location>
</feature>
<keyword evidence="5" id="KW-0472">Membrane</keyword>
<dbReference type="Gene3D" id="2.40.170.20">
    <property type="entry name" value="TonB-dependent receptor, beta-barrel domain"/>
    <property type="match status" value="1"/>
</dbReference>
<evidence type="ECO:0000256" key="6">
    <source>
        <dbReference type="ARBA" id="ARBA00023237"/>
    </source>
</evidence>
<evidence type="ECO:0000313" key="11">
    <source>
        <dbReference type="Proteomes" id="UP000182409"/>
    </source>
</evidence>
<gene>
    <name evidence="10" type="ORF">SAMN05443244_0457</name>
</gene>
<feature type="signal peptide" evidence="7">
    <location>
        <begin position="1"/>
        <end position="28"/>
    </location>
</feature>
<keyword evidence="10" id="KW-0675">Receptor</keyword>
<feature type="domain" description="TonB-dependent transporter Oar-like beta-barrel" evidence="9">
    <location>
        <begin position="246"/>
        <end position="1101"/>
    </location>
</feature>
<comment type="subcellular location">
    <subcellularLocation>
        <location evidence="1">Cell outer membrane</location>
        <topology evidence="1">Multi-pass membrane protein</topology>
    </subcellularLocation>
</comment>
<protein>
    <submittedName>
        <fullName evidence="10">TonB-dependent Receptor Plug Domain</fullName>
    </submittedName>
</protein>
<dbReference type="RefSeq" id="WP_244501924.1">
    <property type="nucleotide sequence ID" value="NZ_FNSD01000001.1"/>
</dbReference>
<proteinExistence type="predicted"/>
<evidence type="ECO:0000256" key="7">
    <source>
        <dbReference type="SAM" id="SignalP"/>
    </source>
</evidence>
<dbReference type="PANTHER" id="PTHR30069">
    <property type="entry name" value="TONB-DEPENDENT OUTER MEMBRANE RECEPTOR"/>
    <property type="match status" value="1"/>
</dbReference>
<keyword evidence="3" id="KW-1134">Transmembrane beta strand</keyword>
<dbReference type="AlphaFoldDB" id="A0A1H4JAY4"/>
<dbReference type="EMBL" id="FNSD01000001">
    <property type="protein sequence ID" value="SEB42818.1"/>
    <property type="molecule type" value="Genomic_DNA"/>
</dbReference>
<dbReference type="GO" id="GO:0015344">
    <property type="term" value="F:siderophore uptake transmembrane transporter activity"/>
    <property type="evidence" value="ECO:0007669"/>
    <property type="project" value="TreeGrafter"/>
</dbReference>
<keyword evidence="4" id="KW-0812">Transmembrane</keyword>
<dbReference type="Pfam" id="PF07715">
    <property type="entry name" value="Plug"/>
    <property type="match status" value="1"/>
</dbReference>
<evidence type="ECO:0000313" key="10">
    <source>
        <dbReference type="EMBL" id="SEB42818.1"/>
    </source>
</evidence>
<dbReference type="Gene3D" id="2.170.130.10">
    <property type="entry name" value="TonB-dependent receptor, plug domain"/>
    <property type="match status" value="1"/>
</dbReference>
<evidence type="ECO:0000256" key="3">
    <source>
        <dbReference type="ARBA" id="ARBA00022452"/>
    </source>
</evidence>
<evidence type="ECO:0000259" key="8">
    <source>
        <dbReference type="Pfam" id="PF07715"/>
    </source>
</evidence>
<accession>A0A1H4JAY4</accession>
<evidence type="ECO:0000256" key="1">
    <source>
        <dbReference type="ARBA" id="ARBA00004571"/>
    </source>
</evidence>
<dbReference type="InterPro" id="IPR057601">
    <property type="entry name" value="Oar-like_b-barrel"/>
</dbReference>
<name>A0A1H4JAY4_9BACT</name>
<keyword evidence="6" id="KW-0998">Cell outer membrane</keyword>
<feature type="chain" id="PRO_5010364146" evidence="7">
    <location>
        <begin position="29"/>
        <end position="1108"/>
    </location>
</feature>
<organism evidence="10 11">
    <name type="scientific">Terriglobus roseus</name>
    <dbReference type="NCBI Taxonomy" id="392734"/>
    <lineage>
        <taxon>Bacteria</taxon>
        <taxon>Pseudomonadati</taxon>
        <taxon>Acidobacteriota</taxon>
        <taxon>Terriglobia</taxon>
        <taxon>Terriglobales</taxon>
        <taxon>Acidobacteriaceae</taxon>
        <taxon>Terriglobus</taxon>
    </lineage>
</organism>
<dbReference type="GO" id="GO:0009279">
    <property type="term" value="C:cell outer membrane"/>
    <property type="evidence" value="ECO:0007669"/>
    <property type="project" value="UniProtKB-SubCell"/>
</dbReference>
<dbReference type="GO" id="GO:0044718">
    <property type="term" value="P:siderophore transmembrane transport"/>
    <property type="evidence" value="ECO:0007669"/>
    <property type="project" value="TreeGrafter"/>
</dbReference>
<keyword evidence="7" id="KW-0732">Signal</keyword>
<dbReference type="InterPro" id="IPR012910">
    <property type="entry name" value="Plug_dom"/>
</dbReference>